<evidence type="ECO:0000259" key="2">
    <source>
        <dbReference type="Pfam" id="PF03848"/>
    </source>
</evidence>
<evidence type="ECO:0000256" key="1">
    <source>
        <dbReference type="ARBA" id="ARBA00022679"/>
    </source>
</evidence>
<proteinExistence type="predicted"/>
<dbReference type="GO" id="GO:0008168">
    <property type="term" value="F:methyltransferase activity"/>
    <property type="evidence" value="ECO:0007669"/>
    <property type="project" value="UniProtKB-KW"/>
</dbReference>
<keyword evidence="1" id="KW-0808">Transferase</keyword>
<evidence type="ECO:0000313" key="3">
    <source>
        <dbReference type="EMBL" id="MED4401789.1"/>
    </source>
</evidence>
<dbReference type="SUPFAM" id="SSF53335">
    <property type="entry name" value="S-adenosyl-L-methionine-dependent methyltransferases"/>
    <property type="match status" value="1"/>
</dbReference>
<dbReference type="PANTHER" id="PTHR43861:SF3">
    <property type="entry name" value="PUTATIVE (AFU_ORTHOLOGUE AFUA_2G14390)-RELATED"/>
    <property type="match status" value="1"/>
</dbReference>
<dbReference type="InterPro" id="IPR029063">
    <property type="entry name" value="SAM-dependent_MTases_sf"/>
</dbReference>
<keyword evidence="3" id="KW-0489">Methyltransferase</keyword>
<protein>
    <submittedName>
        <fullName evidence="3">Methyltransferase domain-containing protein</fullName>
    </submittedName>
</protein>
<reference evidence="3 4" key="1">
    <citation type="submission" date="2023-03" db="EMBL/GenBank/DDBJ databases">
        <title>Bacillus Genome Sequencing.</title>
        <authorList>
            <person name="Dunlap C."/>
        </authorList>
    </citation>
    <scope>NUCLEOTIDE SEQUENCE [LARGE SCALE GENOMIC DNA]</scope>
    <source>
        <strain evidence="3 4">NRS-1717</strain>
    </source>
</reference>
<comment type="caution">
    <text evidence="3">The sequence shown here is derived from an EMBL/GenBank/DDBJ whole genome shotgun (WGS) entry which is preliminary data.</text>
</comment>
<gene>
    <name evidence="3" type="ORF">P9271_10715</name>
</gene>
<accession>A0ABU6NXF2</accession>
<dbReference type="Pfam" id="PF03848">
    <property type="entry name" value="TehB"/>
    <property type="match status" value="1"/>
</dbReference>
<feature type="domain" description="Tellurite resistance methyltransferase TehB-like" evidence="2">
    <location>
        <begin position="33"/>
        <end position="172"/>
    </location>
</feature>
<dbReference type="Gene3D" id="3.40.50.150">
    <property type="entry name" value="Vaccinia Virus protein VP39"/>
    <property type="match status" value="1"/>
</dbReference>
<keyword evidence="4" id="KW-1185">Reference proteome</keyword>
<dbReference type="Proteomes" id="UP001342826">
    <property type="component" value="Unassembled WGS sequence"/>
</dbReference>
<evidence type="ECO:0000313" key="4">
    <source>
        <dbReference type="Proteomes" id="UP001342826"/>
    </source>
</evidence>
<dbReference type="PANTHER" id="PTHR43861">
    <property type="entry name" value="TRANS-ACONITATE 2-METHYLTRANSFERASE-RELATED"/>
    <property type="match status" value="1"/>
</dbReference>
<organism evidence="3 4">
    <name type="scientific">Metabacillus fastidiosus</name>
    <dbReference type="NCBI Taxonomy" id="1458"/>
    <lineage>
        <taxon>Bacteria</taxon>
        <taxon>Bacillati</taxon>
        <taxon>Bacillota</taxon>
        <taxon>Bacilli</taxon>
        <taxon>Bacillales</taxon>
        <taxon>Bacillaceae</taxon>
        <taxon>Metabacillus</taxon>
    </lineage>
</organism>
<sequence length="200" mass="23069">MNQWDTRFQNETFVYGTEPNIFLAEMQKKLQLSGEALAIAEGEGRNAVFLAEQGMNVTAWDYAKSGLNKTEKLAKQRGVTVRTELVDLNEAKWEKERWDEIVCVFGHFPKKLRTKTLQGVKEAVKQGGYFITEVYSTYQIPYKSGGPQDVELLYSPEEFLQTFSDWRIVHFFIGEVTRHEGELHNGLSHVIQFVGQKRQE</sequence>
<name>A0ABU6NXF2_9BACI</name>
<dbReference type="InterPro" id="IPR015985">
    <property type="entry name" value="TehB-like_dom"/>
</dbReference>
<dbReference type="EMBL" id="JARTFS010000006">
    <property type="protein sequence ID" value="MED4401789.1"/>
    <property type="molecule type" value="Genomic_DNA"/>
</dbReference>
<dbReference type="GO" id="GO:0032259">
    <property type="term" value="P:methylation"/>
    <property type="evidence" value="ECO:0007669"/>
    <property type="project" value="UniProtKB-KW"/>
</dbReference>
<dbReference type="RefSeq" id="WP_328015183.1">
    <property type="nucleotide sequence ID" value="NZ_JARTFS010000006.1"/>
</dbReference>